<dbReference type="EMBL" id="BMAV01016387">
    <property type="protein sequence ID" value="GFY67105.1"/>
    <property type="molecule type" value="Genomic_DNA"/>
</dbReference>
<evidence type="ECO:0000313" key="1">
    <source>
        <dbReference type="EMBL" id="GFY67105.1"/>
    </source>
</evidence>
<reference evidence="1" key="1">
    <citation type="submission" date="2020-08" db="EMBL/GenBank/DDBJ databases">
        <title>Multicomponent nature underlies the extraordinary mechanical properties of spider dragline silk.</title>
        <authorList>
            <person name="Kono N."/>
            <person name="Nakamura H."/>
            <person name="Mori M."/>
            <person name="Yoshida Y."/>
            <person name="Ohtoshi R."/>
            <person name="Malay A.D."/>
            <person name="Moran D.A.P."/>
            <person name="Tomita M."/>
            <person name="Numata K."/>
            <person name="Arakawa K."/>
        </authorList>
    </citation>
    <scope>NUCLEOTIDE SEQUENCE</scope>
</reference>
<gene>
    <name evidence="1" type="ORF">TNIN_486541</name>
</gene>
<comment type="caution">
    <text evidence="1">The sequence shown here is derived from an EMBL/GenBank/DDBJ whole genome shotgun (WGS) entry which is preliminary data.</text>
</comment>
<name>A0A8X6Y6Q0_9ARAC</name>
<protein>
    <submittedName>
        <fullName evidence="1">Uncharacterized protein</fullName>
    </submittedName>
</protein>
<dbReference type="AlphaFoldDB" id="A0A8X6Y6Q0"/>
<dbReference type="Proteomes" id="UP000886998">
    <property type="component" value="Unassembled WGS sequence"/>
</dbReference>
<keyword evidence="2" id="KW-1185">Reference proteome</keyword>
<sequence>MVKRIFPVRILNRGNGERRPTTNLSMGYVPQAALLLQKLNACFVDNLEKYLASGHPIDCHTLDAALKPFMKKAIDRNILKSPTNIQLKFLKPNGANEY</sequence>
<proteinExistence type="predicted"/>
<evidence type="ECO:0000313" key="2">
    <source>
        <dbReference type="Proteomes" id="UP000886998"/>
    </source>
</evidence>
<accession>A0A8X6Y6Q0</accession>
<organism evidence="1 2">
    <name type="scientific">Trichonephila inaurata madagascariensis</name>
    <dbReference type="NCBI Taxonomy" id="2747483"/>
    <lineage>
        <taxon>Eukaryota</taxon>
        <taxon>Metazoa</taxon>
        <taxon>Ecdysozoa</taxon>
        <taxon>Arthropoda</taxon>
        <taxon>Chelicerata</taxon>
        <taxon>Arachnida</taxon>
        <taxon>Araneae</taxon>
        <taxon>Araneomorphae</taxon>
        <taxon>Entelegynae</taxon>
        <taxon>Araneoidea</taxon>
        <taxon>Nephilidae</taxon>
        <taxon>Trichonephila</taxon>
        <taxon>Trichonephila inaurata</taxon>
    </lineage>
</organism>